<evidence type="ECO:0000313" key="3">
    <source>
        <dbReference type="EMBL" id="OOC53822.1"/>
    </source>
</evidence>
<feature type="compositionally biased region" description="Basic residues" evidence="1">
    <location>
        <begin position="1"/>
        <end position="11"/>
    </location>
</feature>
<sequence>MSPKKRKRRRAHQPDTTPTQAPQANTEHTGTTQHTPGERISRTPVVLTDPPDRRITALWVGLALLWALGTPLALANLLFVFMDLQGAAPSAQNPTAPPPESVDAIGDALVWVLVLALVVPAASAVTALVLRRKIAAIGFTTALVVAAVPLLWVMPPAQLWDALLTHLLGP</sequence>
<keyword evidence="2" id="KW-0812">Transmembrane</keyword>
<keyword evidence="4" id="KW-1185">Reference proteome</keyword>
<dbReference type="EMBL" id="MCOK01000001">
    <property type="protein sequence ID" value="OOC53822.1"/>
    <property type="molecule type" value="Genomic_DNA"/>
</dbReference>
<accession>A0A1V3BZL0</accession>
<dbReference type="Proteomes" id="UP000189004">
    <property type="component" value="Unassembled WGS sequence"/>
</dbReference>
<reference evidence="4" key="1">
    <citation type="submission" date="2016-08" db="EMBL/GenBank/DDBJ databases">
        <authorList>
            <person name="Tokovenko B."/>
            <person name="Kalinowski J."/>
        </authorList>
    </citation>
    <scope>NUCLEOTIDE SEQUENCE [LARGE SCALE GENOMIC DNA]</scope>
    <source>
        <strain evidence="4">UTMC102</strain>
    </source>
</reference>
<keyword evidence="2" id="KW-1133">Transmembrane helix</keyword>
<evidence type="ECO:0000256" key="2">
    <source>
        <dbReference type="SAM" id="Phobius"/>
    </source>
</evidence>
<dbReference type="OrthoDB" id="3431684at2"/>
<organism evidence="3 4">
    <name type="scientific">Nocardiopsis sinuspersici</name>
    <dbReference type="NCBI Taxonomy" id="501010"/>
    <lineage>
        <taxon>Bacteria</taxon>
        <taxon>Bacillati</taxon>
        <taxon>Actinomycetota</taxon>
        <taxon>Actinomycetes</taxon>
        <taxon>Streptosporangiales</taxon>
        <taxon>Nocardiopsidaceae</taxon>
        <taxon>Nocardiopsis</taxon>
    </lineage>
</organism>
<protein>
    <submittedName>
        <fullName evidence="3">Uncharacterized protein</fullName>
    </submittedName>
</protein>
<evidence type="ECO:0000313" key="4">
    <source>
        <dbReference type="Proteomes" id="UP000189004"/>
    </source>
</evidence>
<proteinExistence type="predicted"/>
<name>A0A1V3BZL0_9ACTN</name>
<feature type="region of interest" description="Disordered" evidence="1">
    <location>
        <begin position="1"/>
        <end position="46"/>
    </location>
</feature>
<feature type="transmembrane region" description="Helical" evidence="2">
    <location>
        <begin position="136"/>
        <end position="154"/>
    </location>
</feature>
<feature type="transmembrane region" description="Helical" evidence="2">
    <location>
        <begin position="57"/>
        <end position="81"/>
    </location>
</feature>
<feature type="transmembrane region" description="Helical" evidence="2">
    <location>
        <begin position="108"/>
        <end position="129"/>
    </location>
</feature>
<gene>
    <name evidence="3" type="ORF">NOSIN_08415</name>
</gene>
<dbReference type="AlphaFoldDB" id="A0A1V3BZL0"/>
<keyword evidence="2" id="KW-0472">Membrane</keyword>
<comment type="caution">
    <text evidence="3">The sequence shown here is derived from an EMBL/GenBank/DDBJ whole genome shotgun (WGS) entry which is preliminary data.</text>
</comment>
<feature type="compositionally biased region" description="Polar residues" evidence="1">
    <location>
        <begin position="14"/>
        <end position="35"/>
    </location>
</feature>
<dbReference type="STRING" id="501010.NOSIN_08415"/>
<evidence type="ECO:0000256" key="1">
    <source>
        <dbReference type="SAM" id="MobiDB-lite"/>
    </source>
</evidence>
<dbReference type="RefSeq" id="WP_077690211.1">
    <property type="nucleotide sequence ID" value="NZ_MCOK01000001.1"/>
</dbReference>